<organism evidence="3 4">
    <name type="scientific">Actinokineospora bangkokensis</name>
    <dbReference type="NCBI Taxonomy" id="1193682"/>
    <lineage>
        <taxon>Bacteria</taxon>
        <taxon>Bacillati</taxon>
        <taxon>Actinomycetota</taxon>
        <taxon>Actinomycetes</taxon>
        <taxon>Pseudonocardiales</taxon>
        <taxon>Pseudonocardiaceae</taxon>
        <taxon>Actinokineospora</taxon>
    </lineage>
</organism>
<dbReference type="GO" id="GO:0016020">
    <property type="term" value="C:membrane"/>
    <property type="evidence" value="ECO:0007669"/>
    <property type="project" value="TreeGrafter"/>
</dbReference>
<keyword evidence="4" id="KW-1185">Reference proteome</keyword>
<dbReference type="Gene3D" id="3.40.50.1820">
    <property type="entry name" value="alpha/beta hydrolase"/>
    <property type="match status" value="1"/>
</dbReference>
<comment type="caution">
    <text evidence="3">The sequence shown here is derived from an EMBL/GenBank/DDBJ whole genome shotgun (WGS) entry which is preliminary data.</text>
</comment>
<sequence length="279" mass="29695">MCVPRGATTVQVLVPGGTYGQAYWWLRGDPAKPSYAEAALASGHATLVLDRLGSGASSAPPSTAYAADTQEAVLGEVLRRVRGGLAGHRFATVVAVGHSYGSTLARSLAIHRPGSVDALVLTGEAAYAAELPWDQITHPVTADPLLRHRGLDEGYYTTAPGARARWFYDLSTADRRVVVLDELTKQPDVFSASYPLPEENAAITVPTLIVVGQQDKVVCGGTGSDCRSSAALLAQERAHYRTAELAVWVVPATGHSLNLHRTAPQWQAKALQWVRAHVG</sequence>
<keyword evidence="1" id="KW-0378">Hydrolase</keyword>
<dbReference type="PANTHER" id="PTHR43798:SF31">
    <property type="entry name" value="AB HYDROLASE SUPERFAMILY PROTEIN YCLE"/>
    <property type="match status" value="1"/>
</dbReference>
<gene>
    <name evidence="3" type="ORF">BJP25_05910</name>
</gene>
<evidence type="ECO:0000313" key="4">
    <source>
        <dbReference type="Proteomes" id="UP000186040"/>
    </source>
</evidence>
<dbReference type="EMBL" id="MKQR01000032">
    <property type="protein sequence ID" value="OLR89629.1"/>
    <property type="molecule type" value="Genomic_DNA"/>
</dbReference>
<evidence type="ECO:0000313" key="3">
    <source>
        <dbReference type="EMBL" id="OLR89629.1"/>
    </source>
</evidence>
<accession>A0A1Q9LC88</accession>
<evidence type="ECO:0000259" key="2">
    <source>
        <dbReference type="Pfam" id="PF12697"/>
    </source>
</evidence>
<name>A0A1Q9LC88_9PSEU</name>
<protein>
    <recommendedName>
        <fullName evidence="2">AB hydrolase-1 domain-containing protein</fullName>
    </recommendedName>
</protein>
<dbReference type="InterPro" id="IPR050266">
    <property type="entry name" value="AB_hydrolase_sf"/>
</dbReference>
<feature type="domain" description="AB hydrolase-1" evidence="2">
    <location>
        <begin position="12"/>
        <end position="261"/>
    </location>
</feature>
<dbReference type="GO" id="GO:0016787">
    <property type="term" value="F:hydrolase activity"/>
    <property type="evidence" value="ECO:0007669"/>
    <property type="project" value="UniProtKB-KW"/>
</dbReference>
<reference evidence="3 4" key="1">
    <citation type="submission" date="2016-10" db="EMBL/GenBank/DDBJ databases">
        <title>The Draft Genome Sequence of Actinokineospora bangkokensis 44EHWT reveals the biosynthetic pathway of antifungal compounds Thailandins with unusual extender unit butylmalonyl-CoA.</title>
        <authorList>
            <person name="Greule A."/>
            <person name="Intra B."/>
            <person name="Flemming S."/>
            <person name="Rommel M.G."/>
            <person name="Panbangred W."/>
            <person name="Bechthold A."/>
        </authorList>
    </citation>
    <scope>NUCLEOTIDE SEQUENCE [LARGE SCALE GENOMIC DNA]</scope>
    <source>
        <strain evidence="3 4">44EHW</strain>
    </source>
</reference>
<evidence type="ECO:0000256" key="1">
    <source>
        <dbReference type="ARBA" id="ARBA00022801"/>
    </source>
</evidence>
<dbReference type="PANTHER" id="PTHR43798">
    <property type="entry name" value="MONOACYLGLYCEROL LIPASE"/>
    <property type="match status" value="1"/>
</dbReference>
<dbReference type="AlphaFoldDB" id="A0A1Q9LC88"/>
<dbReference type="PRINTS" id="PR00111">
    <property type="entry name" value="ABHYDROLASE"/>
</dbReference>
<dbReference type="Proteomes" id="UP000186040">
    <property type="component" value="Unassembled WGS sequence"/>
</dbReference>
<dbReference type="SUPFAM" id="SSF53474">
    <property type="entry name" value="alpha/beta-Hydrolases"/>
    <property type="match status" value="1"/>
</dbReference>
<dbReference type="Pfam" id="PF12697">
    <property type="entry name" value="Abhydrolase_6"/>
    <property type="match status" value="1"/>
</dbReference>
<proteinExistence type="predicted"/>
<dbReference type="InterPro" id="IPR029058">
    <property type="entry name" value="AB_hydrolase_fold"/>
</dbReference>
<dbReference type="STRING" id="1193682.BJP25_05910"/>
<dbReference type="InterPro" id="IPR000073">
    <property type="entry name" value="AB_hydrolase_1"/>
</dbReference>